<name>A0A1V6Q1M3_9EURO</name>
<sequence length="212" mass="24539">MRYGNWDVLLFPDLCRVPIQEFKTQCFVAKDKGSPNLHKAAYQGNRPYYPDPNHYNQLPVLTTFISSLPADSRFRVSVHSWEKPRPSLAIESHMEPEDVLLFEARVYVDGVFIAGTIFGQRTDWPHVIELSTHLDREGNPDMMRFPPFHPEILGQKHWDIDDMNGRIRVVIAEGFSRPNRSPPFERYKDVVAMSFQHAPLGKYLVSHCQGIF</sequence>
<dbReference type="EMBL" id="MDYN01000018">
    <property type="protein sequence ID" value="OQD83188.1"/>
    <property type="molecule type" value="Genomic_DNA"/>
</dbReference>
<evidence type="ECO:0000313" key="1">
    <source>
        <dbReference type="EMBL" id="OQD83188.1"/>
    </source>
</evidence>
<evidence type="ECO:0000313" key="2">
    <source>
        <dbReference type="Proteomes" id="UP000191672"/>
    </source>
</evidence>
<keyword evidence="2" id="KW-1185">Reference proteome</keyword>
<comment type="caution">
    <text evidence="1">The sequence shown here is derived from an EMBL/GenBank/DDBJ whole genome shotgun (WGS) entry which is preliminary data.</text>
</comment>
<dbReference type="STRING" id="416450.A0A1V6Q1M3"/>
<accession>A0A1V6Q1M3</accession>
<protein>
    <submittedName>
        <fullName evidence="1">Uncharacterized protein</fullName>
    </submittedName>
</protein>
<reference evidence="2" key="1">
    <citation type="journal article" date="2017" name="Nat. Microbiol.">
        <title>Global analysis of biosynthetic gene clusters reveals vast potential of secondary metabolite production in Penicillium species.</title>
        <authorList>
            <person name="Nielsen J.C."/>
            <person name="Grijseels S."/>
            <person name="Prigent S."/>
            <person name="Ji B."/>
            <person name="Dainat J."/>
            <person name="Nielsen K.F."/>
            <person name="Frisvad J.C."/>
            <person name="Workman M."/>
            <person name="Nielsen J."/>
        </authorList>
    </citation>
    <scope>NUCLEOTIDE SEQUENCE [LARGE SCALE GENOMIC DNA]</scope>
    <source>
        <strain evidence="2">IBT 31811</strain>
    </source>
</reference>
<proteinExistence type="predicted"/>
<gene>
    <name evidence="1" type="ORF">PENANT_c018G08851</name>
</gene>
<dbReference type="Proteomes" id="UP000191672">
    <property type="component" value="Unassembled WGS sequence"/>
</dbReference>
<organism evidence="1 2">
    <name type="scientific">Penicillium antarcticum</name>
    <dbReference type="NCBI Taxonomy" id="416450"/>
    <lineage>
        <taxon>Eukaryota</taxon>
        <taxon>Fungi</taxon>
        <taxon>Dikarya</taxon>
        <taxon>Ascomycota</taxon>
        <taxon>Pezizomycotina</taxon>
        <taxon>Eurotiomycetes</taxon>
        <taxon>Eurotiomycetidae</taxon>
        <taxon>Eurotiales</taxon>
        <taxon>Aspergillaceae</taxon>
        <taxon>Penicillium</taxon>
    </lineage>
</organism>
<dbReference type="AlphaFoldDB" id="A0A1V6Q1M3"/>